<dbReference type="Proteomes" id="UP001227386">
    <property type="component" value="Chromosome"/>
</dbReference>
<evidence type="ECO:0000313" key="2">
    <source>
        <dbReference type="EMBL" id="WGO94860.1"/>
    </source>
</evidence>
<reference evidence="1 3" key="2">
    <citation type="journal article" date="2019" name="Front. Microbiol.">
        <title>In silico and Genetic Analyses of Cyclic Lipopeptide Synthetic Gene Clusters in Pseudomonas sp. 11K1.</title>
        <authorList>
            <person name="Zhao H."/>
            <person name="Liu Y.P."/>
            <person name="Zhang L.Q."/>
        </authorList>
    </citation>
    <scope>NUCLEOTIDE SEQUENCE [LARGE SCALE GENOMIC DNA]</scope>
    <source>
        <strain evidence="1 3">11K1</strain>
    </source>
</reference>
<reference evidence="2 4" key="1">
    <citation type="journal article" date="2012" name="Appl. Soil Ecol.">
        <title>Isolation and characterization of new plant growth-promoting bacterial endophytes.</title>
        <authorList>
            <person name="Rashid S."/>
            <person name="Charles T.C."/>
            <person name="Glick B.R."/>
        </authorList>
    </citation>
    <scope>NUCLEOTIDE SEQUENCE [LARGE SCALE GENOMIC DNA]</scope>
    <source>
        <strain evidence="2 4">YsS1</strain>
    </source>
</reference>
<dbReference type="Proteomes" id="UP000296468">
    <property type="component" value="Chromosome"/>
</dbReference>
<dbReference type="RefSeq" id="WP_135844181.1">
    <property type="nucleotide sequence ID" value="NZ_CP035088.1"/>
</dbReference>
<protein>
    <recommendedName>
        <fullName evidence="5">Sulfotransferase family protein</fullName>
    </recommendedName>
</protein>
<name>A0A4P7PD83_9PSED</name>
<accession>A0A4P7PD83</accession>
<dbReference type="SUPFAM" id="SSF52540">
    <property type="entry name" value="P-loop containing nucleoside triphosphate hydrolases"/>
    <property type="match status" value="1"/>
</dbReference>
<sequence>MKLIHIGLPKAASTYIQAAAQQRGDVQVLQWHNYAQNIVHSASLNAYLSGPGESSIAPHQLLADTPTFVSSEELCGWAPRPVTQLEIQTYQNLVAAALKRELAGAKVLIVTRSPLSFVDSYYNQAVKEGASENPYVFVERWRALLLELLNYTRLCDLYSSHFGAPNVLVIPVELLRDDPTHFYDMIEGYAGFTLRPRSPESIQHNRSLTSYELQAMRVLNRIVKILSADQQGKPEQFLLPHLNSIKRSFLSYYLENDPNSMRRSQRSLRAVGVGIDKRQASTVFLEKSRAQIICGLKGLEHHSFPSKYLSRYLAEVGGDAS</sequence>
<evidence type="ECO:0008006" key="5">
    <source>
        <dbReference type="Google" id="ProtNLM"/>
    </source>
</evidence>
<proteinExistence type="predicted"/>
<dbReference type="EMBL" id="CP123771">
    <property type="protein sequence ID" value="WGO94860.1"/>
    <property type="molecule type" value="Genomic_DNA"/>
</dbReference>
<evidence type="ECO:0000313" key="3">
    <source>
        <dbReference type="Proteomes" id="UP000296468"/>
    </source>
</evidence>
<dbReference type="InterPro" id="IPR027417">
    <property type="entry name" value="P-loop_NTPase"/>
</dbReference>
<organism evidence="1 3">
    <name type="scientific">Pseudomonas viciae</name>
    <dbReference type="NCBI Taxonomy" id="2505979"/>
    <lineage>
        <taxon>Bacteria</taxon>
        <taxon>Pseudomonadati</taxon>
        <taxon>Pseudomonadota</taxon>
        <taxon>Gammaproteobacteria</taxon>
        <taxon>Pseudomonadales</taxon>
        <taxon>Pseudomonadaceae</taxon>
        <taxon>Pseudomonas</taxon>
    </lineage>
</organism>
<reference evidence="2" key="4">
    <citation type="submission" date="2023-04" db="EMBL/GenBank/DDBJ databases">
        <authorList>
            <person name="Charles T.C."/>
            <person name="Cheng J."/>
            <person name="Lynch M."/>
            <person name="Van Dyk A."/>
        </authorList>
    </citation>
    <scope>NUCLEOTIDE SEQUENCE</scope>
    <source>
        <strain evidence="2">YsS1</strain>
    </source>
</reference>
<dbReference type="EMBL" id="CP035088">
    <property type="protein sequence ID" value="QBZ88530.1"/>
    <property type="molecule type" value="Genomic_DNA"/>
</dbReference>
<gene>
    <name evidence="1" type="ORF">EPZ47_07360</name>
    <name evidence="2" type="ORF">QCD61_07195</name>
</gene>
<evidence type="ECO:0000313" key="1">
    <source>
        <dbReference type="EMBL" id="QBZ88530.1"/>
    </source>
</evidence>
<reference evidence="1" key="3">
    <citation type="submission" date="2019-01" db="EMBL/GenBank/DDBJ databases">
        <authorList>
            <person name="Zhang L."/>
        </authorList>
    </citation>
    <scope>NUCLEOTIDE SEQUENCE</scope>
    <source>
        <strain evidence="1">11K1</strain>
    </source>
</reference>
<dbReference type="Gene3D" id="3.40.50.300">
    <property type="entry name" value="P-loop containing nucleotide triphosphate hydrolases"/>
    <property type="match status" value="1"/>
</dbReference>
<dbReference type="AlphaFoldDB" id="A0A4P7PD83"/>
<keyword evidence="4" id="KW-1185">Reference proteome</keyword>
<dbReference type="OrthoDB" id="3760425at2"/>
<dbReference type="KEGG" id="pvk:EPZ47_07360"/>
<evidence type="ECO:0000313" key="4">
    <source>
        <dbReference type="Proteomes" id="UP001227386"/>
    </source>
</evidence>